<reference evidence="9 10" key="1">
    <citation type="submission" date="2020-08" db="EMBL/GenBank/DDBJ databases">
        <title>A novel species.</title>
        <authorList>
            <person name="Gao J."/>
        </authorList>
    </citation>
    <scope>NUCLEOTIDE SEQUENCE [LARGE SCALE GENOMIC DNA]</scope>
    <source>
        <strain evidence="9 10">CRXT-G-22</strain>
    </source>
</reference>
<comment type="subcellular location">
    <subcellularLocation>
        <location evidence="1">Cell membrane</location>
        <topology evidence="1">Multi-pass membrane protein</topology>
    </subcellularLocation>
</comment>
<evidence type="ECO:0000313" key="10">
    <source>
        <dbReference type="Proteomes" id="UP000516052"/>
    </source>
</evidence>
<dbReference type="InterPro" id="IPR050545">
    <property type="entry name" value="Mycobact_MmpL"/>
</dbReference>
<feature type="transmembrane region" description="Helical" evidence="7">
    <location>
        <begin position="560"/>
        <end position="581"/>
    </location>
</feature>
<evidence type="ECO:0000256" key="3">
    <source>
        <dbReference type="ARBA" id="ARBA00022692"/>
    </source>
</evidence>
<evidence type="ECO:0000313" key="9">
    <source>
        <dbReference type="EMBL" id="QNP68989.1"/>
    </source>
</evidence>
<evidence type="ECO:0000256" key="4">
    <source>
        <dbReference type="ARBA" id="ARBA00022989"/>
    </source>
</evidence>
<feature type="domain" description="SSD" evidence="8">
    <location>
        <begin position="174"/>
        <end position="324"/>
    </location>
</feature>
<keyword evidence="3 7" id="KW-0812">Transmembrane</keyword>
<feature type="transmembrane region" description="Helical" evidence="7">
    <location>
        <begin position="649"/>
        <end position="666"/>
    </location>
</feature>
<accession>A0A7H0I873</accession>
<feature type="transmembrane region" description="Helical" evidence="7">
    <location>
        <begin position="266"/>
        <end position="289"/>
    </location>
</feature>
<evidence type="ECO:0000256" key="1">
    <source>
        <dbReference type="ARBA" id="ARBA00004651"/>
    </source>
</evidence>
<dbReference type="Proteomes" id="UP000516052">
    <property type="component" value="Chromosome"/>
</dbReference>
<feature type="transmembrane region" description="Helical" evidence="7">
    <location>
        <begin position="201"/>
        <end position="219"/>
    </location>
</feature>
<dbReference type="EMBL" id="CP060828">
    <property type="protein sequence ID" value="QNP68989.1"/>
    <property type="molecule type" value="Genomic_DNA"/>
</dbReference>
<dbReference type="AlphaFoldDB" id="A0A7H0I873"/>
<feature type="transmembrane region" description="Helical" evidence="7">
    <location>
        <begin position="601"/>
        <end position="622"/>
    </location>
</feature>
<feature type="region of interest" description="Disordered" evidence="6">
    <location>
        <begin position="727"/>
        <end position="747"/>
    </location>
</feature>
<feature type="transmembrane region" description="Helical" evidence="7">
    <location>
        <begin position="295"/>
        <end position="325"/>
    </location>
</feature>
<feature type="transmembrane region" description="Helical" evidence="7">
    <location>
        <begin position="672"/>
        <end position="694"/>
    </location>
</feature>
<dbReference type="KEGG" id="sroi:IAG44_05680"/>
<feature type="transmembrane region" description="Helical" evidence="7">
    <location>
        <begin position="174"/>
        <end position="194"/>
    </location>
</feature>
<keyword evidence="4 7" id="KW-1133">Transmembrane helix</keyword>
<evidence type="ECO:0000256" key="6">
    <source>
        <dbReference type="SAM" id="MobiDB-lite"/>
    </source>
</evidence>
<organism evidence="9 10">
    <name type="scientific">Streptomyces roseirectus</name>
    <dbReference type="NCBI Taxonomy" id="2768066"/>
    <lineage>
        <taxon>Bacteria</taxon>
        <taxon>Bacillati</taxon>
        <taxon>Actinomycetota</taxon>
        <taxon>Actinomycetes</taxon>
        <taxon>Kitasatosporales</taxon>
        <taxon>Streptomycetaceae</taxon>
        <taxon>Streptomyces</taxon>
    </lineage>
</organism>
<keyword evidence="10" id="KW-1185">Reference proteome</keyword>
<dbReference type="RefSeq" id="WP_187746028.1">
    <property type="nucleotide sequence ID" value="NZ_CP060828.1"/>
</dbReference>
<keyword evidence="2" id="KW-1003">Cell membrane</keyword>
<keyword evidence="5 7" id="KW-0472">Membrane</keyword>
<dbReference type="PANTHER" id="PTHR33406">
    <property type="entry name" value="MEMBRANE PROTEIN MJ1562-RELATED"/>
    <property type="match status" value="1"/>
</dbReference>
<dbReference type="GO" id="GO:0005886">
    <property type="term" value="C:plasma membrane"/>
    <property type="evidence" value="ECO:0007669"/>
    <property type="project" value="UniProtKB-SubCell"/>
</dbReference>
<dbReference type="PROSITE" id="PS50156">
    <property type="entry name" value="SSD"/>
    <property type="match status" value="1"/>
</dbReference>
<dbReference type="Pfam" id="PF03176">
    <property type="entry name" value="MMPL"/>
    <property type="match status" value="2"/>
</dbReference>
<dbReference type="InterPro" id="IPR000731">
    <property type="entry name" value="SSD"/>
</dbReference>
<feature type="transmembrane region" description="Helical" evidence="7">
    <location>
        <begin position="225"/>
        <end position="245"/>
    </location>
</feature>
<gene>
    <name evidence="9" type="ORF">IAG44_05680</name>
</gene>
<sequence>MASRLYDWARWAARHRGRVVAAWLLLLAVVGTLGITLHGKPSNEFSVPGIESQRAQDLLEKKFPQAAGGTARVVFAAPRGTKLTDPAPGAALGASLKKAAAIPGVLQVGKQTVSPGGRIGYADVQFRVAADQVPQSAKDALSASMSEARRAGMDVEFGGSAMQPKVEVGGPAEVVGVVVAFAVLALALGSLVAAGLPLITALVGVAIGVLGVQFASGFMEMTNTATVLALMIGLAVGIDYALFIISRHREQLADPDQDVPDSIARAVATAGGAVVFAGATVIVALAALAVTGIPFLTVMGLAAAGTVLLAVLVAVSLVPAVLGMLGERLRPKRARTGVAEGSTSPGERTSRRPRRTAERAPGAWGLAWAKAVTRKPLLVLIAGTIGLLALALPARDLRLGLPSFASQPADSTQHKSYGLLTEGFGAGFNATLTAVVDTSRVPVADRAATVSDLRASLAADRGVAAVAPAVPNADNTLSVVSVVPKTGPDARATTDLVHRLRAHEPDVSKAGGTLYIAGATAAGIDVSAKLSDVLPLFIAVIVILALILLTVAFRSVLVPLKAALGFLLSIAASLGVTVWVFQQGHLNGLLDIPSAGPVTAFLPVLLIGVLFGLAMDYEVFLVSRMREHHEHTGDAAESVTHGMASSGRVVSAAALIMAAVFGGFIFNHDPIIKSIGFALSIGVLIDAFLVRMTLVPATMALLDRHAWRLPAWLDRITPNVDIEGTTLPPRATPAAVPQRTEVPETVR</sequence>
<evidence type="ECO:0000256" key="7">
    <source>
        <dbReference type="SAM" id="Phobius"/>
    </source>
</evidence>
<evidence type="ECO:0000256" key="5">
    <source>
        <dbReference type="ARBA" id="ARBA00023136"/>
    </source>
</evidence>
<dbReference type="Gene3D" id="1.20.1640.10">
    <property type="entry name" value="Multidrug efflux transporter AcrB transmembrane domain"/>
    <property type="match status" value="2"/>
</dbReference>
<dbReference type="SUPFAM" id="SSF82866">
    <property type="entry name" value="Multidrug efflux transporter AcrB transmembrane domain"/>
    <property type="match status" value="2"/>
</dbReference>
<dbReference type="InterPro" id="IPR004869">
    <property type="entry name" value="MMPL_dom"/>
</dbReference>
<feature type="transmembrane region" description="Helical" evidence="7">
    <location>
        <begin position="533"/>
        <end position="553"/>
    </location>
</feature>
<name>A0A7H0I873_9ACTN</name>
<protein>
    <submittedName>
        <fullName evidence="9">MMPL family transporter</fullName>
    </submittedName>
</protein>
<proteinExistence type="predicted"/>
<dbReference type="PANTHER" id="PTHR33406:SF13">
    <property type="entry name" value="MEMBRANE PROTEIN YDFJ"/>
    <property type="match status" value="1"/>
</dbReference>
<feature type="region of interest" description="Disordered" evidence="6">
    <location>
        <begin position="333"/>
        <end position="358"/>
    </location>
</feature>
<evidence type="ECO:0000259" key="8">
    <source>
        <dbReference type="PROSITE" id="PS50156"/>
    </source>
</evidence>
<evidence type="ECO:0000256" key="2">
    <source>
        <dbReference type="ARBA" id="ARBA00022475"/>
    </source>
</evidence>
<feature type="transmembrane region" description="Helical" evidence="7">
    <location>
        <begin position="377"/>
        <end position="394"/>
    </location>
</feature>